<evidence type="ECO:0000313" key="6">
    <source>
        <dbReference type="EMBL" id="MFB9734210.1"/>
    </source>
</evidence>
<feature type="compositionally biased region" description="Basic and acidic residues" evidence="4">
    <location>
        <begin position="1"/>
        <end position="24"/>
    </location>
</feature>
<evidence type="ECO:0000256" key="1">
    <source>
        <dbReference type="ARBA" id="ARBA00023015"/>
    </source>
</evidence>
<dbReference type="PRINTS" id="PR00035">
    <property type="entry name" value="HTHGNTR"/>
</dbReference>
<reference evidence="6 7" key="1">
    <citation type="submission" date="2024-09" db="EMBL/GenBank/DDBJ databases">
        <authorList>
            <person name="Sun Q."/>
            <person name="Mori K."/>
        </authorList>
    </citation>
    <scope>NUCLEOTIDE SEQUENCE [LARGE SCALE GENOMIC DNA]</scope>
    <source>
        <strain evidence="6 7">JCM 10918</strain>
    </source>
</reference>
<name>A0ABV5V8P6_9ACTN</name>
<dbReference type="CDD" id="cd07377">
    <property type="entry name" value="WHTH_GntR"/>
    <property type="match status" value="1"/>
</dbReference>
<feature type="region of interest" description="Disordered" evidence="4">
    <location>
        <begin position="1"/>
        <end position="49"/>
    </location>
</feature>
<dbReference type="Gene3D" id="1.10.10.10">
    <property type="entry name" value="Winged helix-like DNA-binding domain superfamily/Winged helix DNA-binding domain"/>
    <property type="match status" value="1"/>
</dbReference>
<comment type="caution">
    <text evidence="6">The sequence shown here is derived from an EMBL/GenBank/DDBJ whole genome shotgun (WGS) entry which is preliminary data.</text>
</comment>
<dbReference type="EMBL" id="JBHMAR010000002">
    <property type="protein sequence ID" value="MFB9734210.1"/>
    <property type="molecule type" value="Genomic_DNA"/>
</dbReference>
<proteinExistence type="predicted"/>
<dbReference type="PROSITE" id="PS50949">
    <property type="entry name" value="HTH_GNTR"/>
    <property type="match status" value="1"/>
</dbReference>
<feature type="domain" description="HTH gntR-type" evidence="5">
    <location>
        <begin position="74"/>
        <end position="148"/>
    </location>
</feature>
<dbReference type="InterPro" id="IPR036388">
    <property type="entry name" value="WH-like_DNA-bd_sf"/>
</dbReference>
<keyword evidence="1" id="KW-0805">Transcription regulation</keyword>
<evidence type="ECO:0000256" key="3">
    <source>
        <dbReference type="ARBA" id="ARBA00023163"/>
    </source>
</evidence>
<dbReference type="PANTHER" id="PTHR44846">
    <property type="entry name" value="MANNOSYL-D-GLYCERATE TRANSPORT/METABOLISM SYSTEM REPRESSOR MNGR-RELATED"/>
    <property type="match status" value="1"/>
</dbReference>
<keyword evidence="2" id="KW-0238">DNA-binding</keyword>
<evidence type="ECO:0000259" key="5">
    <source>
        <dbReference type="PROSITE" id="PS50949"/>
    </source>
</evidence>
<dbReference type="InterPro" id="IPR050679">
    <property type="entry name" value="Bact_HTH_transcr_reg"/>
</dbReference>
<evidence type="ECO:0000256" key="2">
    <source>
        <dbReference type="ARBA" id="ARBA00023125"/>
    </source>
</evidence>
<sequence>MARTTPLDRPDAGERHPHAPDRPHAPGPHPLGRALTSRSPGPGRVREPAFLAADDALDIGRPEGAPGDPTHAGRPLYWRVATRLLGELREETIPPGERLPGERQLAEHFGVSRETVRQALEVLRRRGLVTTDRRGSHATLSGPPVEHPALTFPVGSDGADPDGPARATVTWETPPPEHARALGLAPHRRTLVHRYEATAADGRGRRTAVTSFSAVALSEVEELTRYRYRADGTASAQLWRVYDWMRRAGLTLHHRDSIAPLDDTLSMRVTRRVHDQYDRPLEITDLVVDAGQDVLVYEFTLPAAG</sequence>
<accession>A0ABV5V8P6</accession>
<evidence type="ECO:0000313" key="7">
    <source>
        <dbReference type="Proteomes" id="UP001589703"/>
    </source>
</evidence>
<gene>
    <name evidence="6" type="ORF">ACFFRO_03485</name>
</gene>
<dbReference type="PANTHER" id="PTHR44846:SF17">
    <property type="entry name" value="GNTR-FAMILY TRANSCRIPTIONAL REGULATOR"/>
    <property type="match status" value="1"/>
</dbReference>
<dbReference type="SUPFAM" id="SSF46785">
    <property type="entry name" value="Winged helix' DNA-binding domain"/>
    <property type="match status" value="1"/>
</dbReference>
<dbReference type="SMART" id="SM00345">
    <property type="entry name" value="HTH_GNTR"/>
    <property type="match status" value="1"/>
</dbReference>
<dbReference type="Pfam" id="PF00392">
    <property type="entry name" value="GntR"/>
    <property type="match status" value="1"/>
</dbReference>
<dbReference type="InterPro" id="IPR000524">
    <property type="entry name" value="Tscrpt_reg_HTH_GntR"/>
</dbReference>
<organism evidence="6 7">
    <name type="scientific">Streptomyces thermocoprophilus</name>
    <dbReference type="NCBI Taxonomy" id="78356"/>
    <lineage>
        <taxon>Bacteria</taxon>
        <taxon>Bacillati</taxon>
        <taxon>Actinomycetota</taxon>
        <taxon>Actinomycetes</taxon>
        <taxon>Kitasatosporales</taxon>
        <taxon>Streptomycetaceae</taxon>
        <taxon>Streptomyces</taxon>
    </lineage>
</organism>
<dbReference type="InterPro" id="IPR036390">
    <property type="entry name" value="WH_DNA-bd_sf"/>
</dbReference>
<dbReference type="RefSeq" id="WP_247466661.1">
    <property type="nucleotide sequence ID" value="NZ_JBHMAR010000002.1"/>
</dbReference>
<dbReference type="Proteomes" id="UP001589703">
    <property type="component" value="Unassembled WGS sequence"/>
</dbReference>
<keyword evidence="7" id="KW-1185">Reference proteome</keyword>
<evidence type="ECO:0000256" key="4">
    <source>
        <dbReference type="SAM" id="MobiDB-lite"/>
    </source>
</evidence>
<keyword evidence="3" id="KW-0804">Transcription</keyword>
<protein>
    <submittedName>
        <fullName evidence="6">GntR family transcriptional regulator</fullName>
    </submittedName>
</protein>